<reference evidence="2" key="1">
    <citation type="submission" date="2018-11" db="EMBL/GenBank/DDBJ databases">
        <authorList>
            <person name="Xie Z."/>
            <person name="Hao T."/>
            <person name="Chen Y."/>
        </authorList>
    </citation>
    <scope>NUCLEOTIDE SEQUENCE</scope>
    <source>
        <strain evidence="2">MT4653</strain>
    </source>
</reference>
<protein>
    <submittedName>
        <fullName evidence="2">MBl fold metallo-hydrolase</fullName>
    </submittedName>
</protein>
<organism evidence="2">
    <name type="scientific">Streptococcus mutans</name>
    <dbReference type="NCBI Taxonomy" id="1309"/>
    <lineage>
        <taxon>Bacteria</taxon>
        <taxon>Bacillati</taxon>
        <taxon>Bacillota</taxon>
        <taxon>Bacilli</taxon>
        <taxon>Lactobacillales</taxon>
        <taxon>Streptococcaceae</taxon>
        <taxon>Streptococcus</taxon>
    </lineage>
</organism>
<dbReference type="GO" id="GO:0016787">
    <property type="term" value="F:hydrolase activity"/>
    <property type="evidence" value="ECO:0007669"/>
    <property type="project" value="UniProtKB-KW"/>
</dbReference>
<dbReference type="PANTHER" id="PTHR11935">
    <property type="entry name" value="BETA LACTAMASE DOMAIN"/>
    <property type="match status" value="1"/>
</dbReference>
<dbReference type="PANTHER" id="PTHR11935:SF116">
    <property type="entry name" value="HYDROLASE PNKD-RELATED"/>
    <property type="match status" value="1"/>
</dbReference>
<dbReference type="RefSeq" id="WP_002275791.1">
    <property type="nucleotide sequence ID" value="NZ_JAKUXE010000021.1"/>
</dbReference>
<dbReference type="InterPro" id="IPR001279">
    <property type="entry name" value="Metallo-B-lactamas"/>
</dbReference>
<keyword evidence="2" id="KW-0378">Hydrolase</keyword>
<dbReference type="AlphaFoldDB" id="A0A4Y5R1J0"/>
<dbReference type="Pfam" id="PF00753">
    <property type="entry name" value="Lactamase_B"/>
    <property type="match status" value="1"/>
</dbReference>
<dbReference type="Gene3D" id="3.60.15.10">
    <property type="entry name" value="Ribonuclease Z/Hydroxyacylglutathione hydrolase-like"/>
    <property type="match status" value="1"/>
</dbReference>
<dbReference type="SMART" id="SM00849">
    <property type="entry name" value="Lactamase_B"/>
    <property type="match status" value="1"/>
</dbReference>
<evidence type="ECO:0000259" key="1">
    <source>
        <dbReference type="SMART" id="SM00849"/>
    </source>
</evidence>
<dbReference type="CDD" id="cd16275">
    <property type="entry name" value="BaeB-like_MBL-fold"/>
    <property type="match status" value="1"/>
</dbReference>
<dbReference type="InterPro" id="IPR036866">
    <property type="entry name" value="RibonucZ/Hydroxyglut_hydro"/>
</dbReference>
<evidence type="ECO:0000313" key="2">
    <source>
        <dbReference type="EMBL" id="QCY50767.1"/>
    </source>
</evidence>
<name>A0A4Y5R1J0_STRMG</name>
<feature type="domain" description="Metallo-beta-lactamase" evidence="1">
    <location>
        <begin position="17"/>
        <end position="181"/>
    </location>
</feature>
<dbReference type="SUPFAM" id="SSF56281">
    <property type="entry name" value="Metallo-hydrolase/oxidoreductase"/>
    <property type="match status" value="1"/>
</dbReference>
<accession>A0A4Y5R1J0</accession>
<proteinExistence type="predicted"/>
<dbReference type="EMBL" id="MK144294">
    <property type="protein sequence ID" value="QCY50767.1"/>
    <property type="molecule type" value="Genomic_DNA"/>
</dbReference>
<sequence>MLTYEVYQLKVQQFGFINYIYLIIDKYTKKTAIVDPSWNTVTVFNLLDKLKVEVDAILLTHSHIDHVYMTDALLQRYQNAKVYMSDVECSYYNFFSRNLIRLHDMNMIRIGETNVTCILTPGHTKGSMCYLLEESLFTGDTIFSEGCGMCKGPGANACDMYYSLQKVKEIVSPNVRIYAGHSYGRQPGEILSEVMNHNIYFQIEDINKFIEFRNRKGQDNLFKFI</sequence>